<dbReference type="Proteomes" id="UP000190837">
    <property type="component" value="Unassembled WGS sequence"/>
</dbReference>
<accession>A0A1C3HNY3</accession>
<name>A0A1C3HNY3_9GAMM</name>
<feature type="compositionally biased region" description="Polar residues" evidence="1">
    <location>
        <begin position="603"/>
        <end position="612"/>
    </location>
</feature>
<evidence type="ECO:0000313" key="2">
    <source>
        <dbReference type="EMBL" id="SAY71786.1"/>
    </source>
</evidence>
<dbReference type="AlphaFoldDB" id="A0A1C3HNY3"/>
<evidence type="ECO:0008006" key="4">
    <source>
        <dbReference type="Google" id="ProtNLM"/>
    </source>
</evidence>
<evidence type="ECO:0000256" key="1">
    <source>
        <dbReference type="SAM" id="MobiDB-lite"/>
    </source>
</evidence>
<protein>
    <recommendedName>
        <fullName evidence="4">MORN repeat protein</fullName>
    </recommendedName>
</protein>
<sequence length="885" mass="97490">MIQIPVILFTLGFAAAIVNPEASLHPQPAAEQPEKPEVAVNALAAPARITATLPENILDAKQAATIALDYTPGDEQTWYFDHDGNPTETARPGGYYRKALGQTADGRRVVQDYHQDNNTPQTAPFILKNDSDPHDFNSDNADSKTVWYRKDGSIEAVQDYRDGAHYGRLNIYQNGRLAAQMPLDDSRSDTEDDPYRGDPIASGLRLYHPNGKPLGYIHADDDGRAEITYREDGSPVIATLRTPDGKLSEISSWDKDGNAREDGPDFEEIKALETQRQRLLELVGHLEFMNDAPPQKTLPAPTPQPALLPESVLDAKQATNLTLDYSAETDGETWHFDPHGNPTETASTGGYYRKALGKTADGRRVVQDYYQDSNTPQTAPFILKKDADPHNFENDTADSSVIWYRKDGSTYAVQAFKNGEPQSRMNIYQDGRLVAQMPRPQDLDESTDPYRSAGDLADGLRLYHSSGHLLYLSQHYANQSDEILYDSDGNPLAAYRSRQGEPPALWSVLDEQPDKQTAIKEALQRREHIENMIAAESVEAPSETTPEKNTAPAVEQPAPPMSAEGSTDSPPTPKEPGAQQPAPASQPDTATNATPAAVANQNEAVTTPNPEQKYNLGGIHFPKTGIEPDTLDAPAPQTARLPAAVLDAKQAAENPIDYTPAPEADQYADRDGKPADQPAPGGYLRKTLGKTADGRLVVQDYYQDSNTPQTAPFTLKKDADPRDYTTGAVDGKLTWYRPDGSILAIQQYRNGAPISRLNHYRDGRLAVQSEQPAGVAETDDPYSTAGEASQGRRYYYASGQLLALEYGRNGLPCGNHDCEWAILYDNNGRPLAAYHGERNNDVVLQKYWNTLNHTPADEQTARRQTFDAALERLDELRQMRQQDGL</sequence>
<feature type="region of interest" description="Disordered" evidence="1">
    <location>
        <begin position="654"/>
        <end position="687"/>
    </location>
</feature>
<gene>
    <name evidence="2" type="ORF">CHUV0807_0642</name>
</gene>
<feature type="region of interest" description="Disordered" evidence="1">
    <location>
        <begin position="534"/>
        <end position="635"/>
    </location>
</feature>
<feature type="compositionally biased region" description="Low complexity" evidence="1">
    <location>
        <begin position="578"/>
        <end position="602"/>
    </location>
</feature>
<evidence type="ECO:0000313" key="3">
    <source>
        <dbReference type="Proteomes" id="UP000190837"/>
    </source>
</evidence>
<reference evidence="3" key="1">
    <citation type="submission" date="2016-04" db="EMBL/GenBank/DDBJ databases">
        <authorList>
            <person name="Tagini F."/>
        </authorList>
    </citation>
    <scope>NUCLEOTIDE SEQUENCE [LARGE SCALE GENOMIC DNA]</scope>
    <source>
        <strain evidence="3">CHUV0807</strain>
    </source>
</reference>
<proteinExistence type="predicted"/>
<organism evidence="2 3">
    <name type="scientific">Cardiobacterium hominis</name>
    <dbReference type="NCBI Taxonomy" id="2718"/>
    <lineage>
        <taxon>Bacteria</taxon>
        <taxon>Pseudomonadati</taxon>
        <taxon>Pseudomonadota</taxon>
        <taxon>Gammaproteobacteria</taxon>
        <taxon>Cardiobacteriales</taxon>
        <taxon>Cardiobacteriaceae</taxon>
        <taxon>Cardiobacterium</taxon>
    </lineage>
</organism>
<dbReference type="EMBL" id="FKLO01000026">
    <property type="protein sequence ID" value="SAY71786.1"/>
    <property type="molecule type" value="Genomic_DNA"/>
</dbReference>
<dbReference type="RefSeq" id="WP_079539659.1">
    <property type="nucleotide sequence ID" value="NZ_FKLO01000026.1"/>
</dbReference>